<evidence type="ECO:0000313" key="2">
    <source>
        <dbReference type="Proteomes" id="UP000006718"/>
    </source>
</evidence>
<dbReference type="VEuPathDB" id="HostDB:ENSMMUG00000055650"/>
<dbReference type="InParanoid" id="A0A5F7ZYI1"/>
<evidence type="ECO:0000313" key="1">
    <source>
        <dbReference type="Ensembl" id="ENSMMUP00000070718.1"/>
    </source>
</evidence>
<sequence length="166" mass="18783">MASTRPSLPACCLLVCPSPVLIPRFSKMMTHLCLGPFFPPQRIFRHSFIYSFETLIKITYTHICTFVYKHTFVIFLPSQHNFLRSYLQIITWPGAVAHACNPSTLGGRGGRITRSGDGDHPGQHGEISSLLKIQKISWAWWCTPLFPATREAEAGELLEPRSQRLQ</sequence>
<keyword evidence="2" id="KW-1185">Reference proteome</keyword>
<dbReference type="Ensembl" id="ENSMMUT00000090962.1">
    <property type="protein sequence ID" value="ENSMMUP00000070718.1"/>
    <property type="gene ID" value="ENSMMUG00000055650.1"/>
</dbReference>
<dbReference type="Bgee" id="ENSMMUG00000055650">
    <property type="expression patterns" value="Expressed in ileum"/>
</dbReference>
<organism evidence="1 2">
    <name type="scientific">Macaca mulatta</name>
    <name type="common">Rhesus macaque</name>
    <dbReference type="NCBI Taxonomy" id="9544"/>
    <lineage>
        <taxon>Eukaryota</taxon>
        <taxon>Metazoa</taxon>
        <taxon>Chordata</taxon>
        <taxon>Craniata</taxon>
        <taxon>Vertebrata</taxon>
        <taxon>Euteleostomi</taxon>
        <taxon>Mammalia</taxon>
        <taxon>Eutheria</taxon>
        <taxon>Euarchontoglires</taxon>
        <taxon>Primates</taxon>
        <taxon>Haplorrhini</taxon>
        <taxon>Catarrhini</taxon>
        <taxon>Cercopithecidae</taxon>
        <taxon>Cercopithecinae</taxon>
        <taxon>Macaca</taxon>
    </lineage>
</organism>
<dbReference type="STRING" id="9544.ENSMMUP00000070718"/>
<proteinExistence type="predicted"/>
<protein>
    <submittedName>
        <fullName evidence="1">Uncharacterized protein</fullName>
    </submittedName>
</protein>
<dbReference type="AlphaFoldDB" id="A0A5F7ZYI1"/>
<dbReference type="Proteomes" id="UP000006718">
    <property type="component" value="Chromosome 8"/>
</dbReference>
<reference evidence="1" key="3">
    <citation type="submission" date="2025-08" db="UniProtKB">
        <authorList>
            <consortium name="Ensembl"/>
        </authorList>
    </citation>
    <scope>IDENTIFICATION</scope>
    <source>
        <strain evidence="1">17573</strain>
    </source>
</reference>
<dbReference type="GeneTree" id="ENSGT01110000267475"/>
<name>A0A5F7ZYI1_MACMU</name>
<reference evidence="1" key="2">
    <citation type="submission" date="2019-01" db="EMBL/GenBank/DDBJ databases">
        <authorList>
            <person name="Graves T."/>
            <person name="Eichler E.E."/>
            <person name="Wilson R.K."/>
        </authorList>
    </citation>
    <scope>NUCLEOTIDE SEQUENCE [LARGE SCALE GENOMIC DNA]</scope>
    <source>
        <strain evidence="1">17573</strain>
    </source>
</reference>
<reference evidence="2" key="1">
    <citation type="journal article" date="2007" name="Science">
        <title>Evolutionary and biomedical insights from the rhesus macaque genome.</title>
        <authorList>
            <person name="Gibbs R.A."/>
            <person name="Rogers J."/>
            <person name="Katze M.G."/>
            <person name="Bumgarner R."/>
            <person name="Weinstock G.M."/>
            <person name="Mardis E.R."/>
            <person name="Remington K.A."/>
            <person name="Strausberg R.L."/>
            <person name="Venter J.C."/>
            <person name="Wilson R.K."/>
            <person name="Batzer M.A."/>
            <person name="Bustamante C.D."/>
            <person name="Eichler E.E."/>
            <person name="Hahn M.W."/>
            <person name="Hardison R.C."/>
            <person name="Makova K.D."/>
            <person name="Miller W."/>
            <person name="Milosavljevic A."/>
            <person name="Palermo R.E."/>
            <person name="Siepel A."/>
            <person name="Sikela J.M."/>
            <person name="Attaway T."/>
            <person name="Bell S."/>
            <person name="Bernard K.E."/>
            <person name="Buhay C.J."/>
            <person name="Chandrabose M.N."/>
            <person name="Dao M."/>
            <person name="Davis C."/>
            <person name="Delehaunty K.D."/>
            <person name="Ding Y."/>
            <person name="Dinh H.H."/>
            <person name="Dugan-Rocha S."/>
            <person name="Fulton L.A."/>
            <person name="Gabisi R.A."/>
            <person name="Garner T.T."/>
            <person name="Godfrey J."/>
            <person name="Hawes A.C."/>
            <person name="Hernandez J."/>
            <person name="Hines S."/>
            <person name="Holder M."/>
            <person name="Hume J."/>
            <person name="Jhangiani S.N."/>
            <person name="Joshi V."/>
            <person name="Khan Z.M."/>
            <person name="Kirkness E.F."/>
            <person name="Cree A."/>
            <person name="Fowler R.G."/>
            <person name="Lee S."/>
            <person name="Lewis L.R."/>
            <person name="Li Z."/>
            <person name="Liu Y.-S."/>
            <person name="Moore S.M."/>
            <person name="Muzny D."/>
            <person name="Nazareth L.V."/>
            <person name="Ngo D.N."/>
            <person name="Okwuonu G.O."/>
            <person name="Pai G."/>
            <person name="Parker D."/>
            <person name="Paul H.A."/>
            <person name="Pfannkoch C."/>
            <person name="Pohl C.S."/>
            <person name="Rogers Y.-H.C."/>
            <person name="Ruiz S.J."/>
            <person name="Sabo A."/>
            <person name="Santibanez J."/>
            <person name="Schneider B.W."/>
            <person name="Smith S.M."/>
            <person name="Sodergren E."/>
            <person name="Svatek A.F."/>
            <person name="Utterback T.R."/>
            <person name="Vattathil S."/>
            <person name="Warren W."/>
            <person name="White C.S."/>
            <person name="Chinwalla A.T."/>
            <person name="Feng Y."/>
            <person name="Halpern A.L."/>
            <person name="Hillier L.W."/>
            <person name="Huang X."/>
            <person name="Minx P."/>
            <person name="Nelson J.O."/>
            <person name="Pepin K.H."/>
            <person name="Qin X."/>
            <person name="Sutton G.G."/>
            <person name="Venter E."/>
            <person name="Walenz B.P."/>
            <person name="Wallis J.W."/>
            <person name="Worley K.C."/>
            <person name="Yang S.-P."/>
            <person name="Jones S.M."/>
            <person name="Marra M.A."/>
            <person name="Rocchi M."/>
            <person name="Schein J.E."/>
            <person name="Baertsch R."/>
            <person name="Clarke L."/>
            <person name="Csuros M."/>
            <person name="Glasscock J."/>
            <person name="Harris R.A."/>
            <person name="Havlak P."/>
            <person name="Jackson A.R."/>
            <person name="Jiang H."/>
            <person name="Liu Y."/>
            <person name="Messina D.N."/>
            <person name="Shen Y."/>
            <person name="Song H.X.-Z."/>
            <person name="Wylie T."/>
            <person name="Zhang L."/>
            <person name="Birney E."/>
            <person name="Han K."/>
            <person name="Konkel M.K."/>
            <person name="Lee J."/>
            <person name="Smit A.F.A."/>
            <person name="Ullmer B."/>
            <person name="Wang H."/>
            <person name="Xing J."/>
            <person name="Burhans R."/>
            <person name="Cheng Z."/>
            <person name="Karro J.E."/>
            <person name="Ma J."/>
            <person name="Raney B."/>
            <person name="She X."/>
            <person name="Cox M.J."/>
            <person name="Demuth J.P."/>
            <person name="Dumas L.J."/>
            <person name="Han S.-G."/>
            <person name="Hopkins J."/>
            <person name="Karimpour-Fard A."/>
            <person name="Kim Y.H."/>
            <person name="Pollack J.R."/>
            <person name="Vinar T."/>
            <person name="Addo-Quaye C."/>
            <person name="Degenhardt J."/>
            <person name="Denby A."/>
            <person name="Hubisz M.J."/>
            <person name="Indap A."/>
            <person name="Kosiol C."/>
            <person name="Lahn B.T."/>
            <person name="Lawson H.A."/>
            <person name="Marklein A."/>
            <person name="Nielsen R."/>
            <person name="Vallender E.J."/>
            <person name="Clark A.G."/>
            <person name="Ferguson B."/>
            <person name="Hernandez R.D."/>
            <person name="Hirani K."/>
            <person name="Kehrer-Sawatzki H."/>
            <person name="Kolb J."/>
            <person name="Patil S."/>
            <person name="Pu L.-L."/>
            <person name="Ren Y."/>
            <person name="Smith D.G."/>
            <person name="Wheeler D.A."/>
            <person name="Schenck I."/>
            <person name="Ball E.V."/>
            <person name="Chen R."/>
            <person name="Cooper D.N."/>
            <person name="Giardine B."/>
            <person name="Hsu F."/>
            <person name="Kent W.J."/>
            <person name="Lesk A."/>
            <person name="Nelson D.L."/>
            <person name="O'brien W.E."/>
            <person name="Pruefer K."/>
            <person name="Stenson P.D."/>
            <person name="Wallace J.C."/>
            <person name="Ke H."/>
            <person name="Liu X.-M."/>
            <person name="Wang P."/>
            <person name="Xiang A.P."/>
            <person name="Yang F."/>
            <person name="Barber G.P."/>
            <person name="Haussler D."/>
            <person name="Karolchik D."/>
            <person name="Kern A.D."/>
            <person name="Kuhn R.M."/>
            <person name="Smith K.E."/>
            <person name="Zwieg A.S."/>
        </authorList>
    </citation>
    <scope>NUCLEOTIDE SEQUENCE [LARGE SCALE GENOMIC DNA]</scope>
    <source>
        <strain evidence="2">17573</strain>
    </source>
</reference>
<reference evidence="1" key="4">
    <citation type="submission" date="2025-09" db="UniProtKB">
        <authorList>
            <consortium name="Ensembl"/>
        </authorList>
    </citation>
    <scope>IDENTIFICATION</scope>
    <source>
        <strain evidence="1">17573</strain>
    </source>
</reference>
<accession>A0A5F7ZYI1</accession>